<dbReference type="Pfam" id="PF24175">
    <property type="entry name" value="SU10_adaptor"/>
    <property type="match status" value="1"/>
</dbReference>
<dbReference type="EMBL" id="VZUQ01000053">
    <property type="protein sequence ID" value="KAB1181433.1"/>
    <property type="molecule type" value="Genomic_DNA"/>
</dbReference>
<name>A0AAD3ZVH1_PHODD</name>
<evidence type="ECO:0000313" key="2">
    <source>
        <dbReference type="Proteomes" id="UP000480943"/>
    </source>
</evidence>
<dbReference type="AlphaFoldDB" id="A0AAD3ZVH1"/>
<proteinExistence type="predicted"/>
<reference evidence="1 2" key="1">
    <citation type="submission" date="2019-09" db="EMBL/GenBank/DDBJ databases">
        <title>Photobacterium damselae subsp. damselae CDC-2227-81, a human clinical isolate.</title>
        <authorList>
            <person name="Osorio C.R."/>
        </authorList>
    </citation>
    <scope>NUCLEOTIDE SEQUENCE [LARGE SCALE GENOMIC DNA]</scope>
    <source>
        <strain evidence="1 2">CDC-2227-81</strain>
    </source>
</reference>
<evidence type="ECO:0000313" key="1">
    <source>
        <dbReference type="EMBL" id="KAB1181433.1"/>
    </source>
</evidence>
<sequence>MLVNDIITRVAIELVDPKMVRWHREDLISYLSDAVSAIAMRRPSLFSKNIRIESNESPINLPDDCFQLLVVDSINDISAQYVLIEKLNQFNPYWRKEKGIPTCWTKHDNETTKFWLYPQPLDVVSISIQYAKTPIVNEDTTIIALPNIFFGALVDFILYRAFSRDSENPTESAKSQLHFQSFILFMNDSQTLKSMKDNVLDYSTIK</sequence>
<accession>A0AAD3ZVH1</accession>
<organism evidence="1 2">
    <name type="scientific">Photobacterium damselae subsp. damselae</name>
    <name type="common">Listonella damsela</name>
    <dbReference type="NCBI Taxonomy" id="85581"/>
    <lineage>
        <taxon>Bacteria</taxon>
        <taxon>Pseudomonadati</taxon>
        <taxon>Pseudomonadota</taxon>
        <taxon>Gammaproteobacteria</taxon>
        <taxon>Vibrionales</taxon>
        <taxon>Vibrionaceae</taxon>
        <taxon>Photobacterium</taxon>
    </lineage>
</organism>
<dbReference type="InterPro" id="IPR056209">
    <property type="entry name" value="SU10_adaptor"/>
</dbReference>
<comment type="caution">
    <text evidence="1">The sequence shown here is derived from an EMBL/GenBank/DDBJ whole genome shotgun (WGS) entry which is preliminary data.</text>
</comment>
<dbReference type="RefSeq" id="WP_106261091.1">
    <property type="nucleotide sequence ID" value="NZ_CP065042.1"/>
</dbReference>
<dbReference type="Proteomes" id="UP000480943">
    <property type="component" value="Unassembled WGS sequence"/>
</dbReference>
<protein>
    <submittedName>
        <fullName evidence="1">Uncharacterized protein</fullName>
    </submittedName>
</protein>
<gene>
    <name evidence="1" type="ORF">F6450_08760</name>
</gene>